<evidence type="ECO:0000256" key="1">
    <source>
        <dbReference type="SAM" id="SignalP"/>
    </source>
</evidence>
<dbReference type="InterPro" id="IPR032466">
    <property type="entry name" value="Metal_Hydrolase"/>
</dbReference>
<evidence type="ECO:0000313" key="4">
    <source>
        <dbReference type="Proteomes" id="UP000652567"/>
    </source>
</evidence>
<dbReference type="InterPro" id="IPR051781">
    <property type="entry name" value="Metallo-dep_Hydrolase"/>
</dbReference>
<evidence type="ECO:0000313" key="3">
    <source>
        <dbReference type="EMBL" id="MBE8718530.1"/>
    </source>
</evidence>
<dbReference type="PANTHER" id="PTHR43135:SF3">
    <property type="entry name" value="ALPHA-D-RIBOSE 1-METHYLPHOSPHONATE 5-TRIPHOSPHATE DIPHOSPHATASE"/>
    <property type="match status" value="1"/>
</dbReference>
<dbReference type="Gene3D" id="3.20.20.140">
    <property type="entry name" value="Metal-dependent hydrolases"/>
    <property type="match status" value="1"/>
</dbReference>
<gene>
    <name evidence="3" type="ORF">C4F51_15200</name>
</gene>
<keyword evidence="4" id="KW-1185">Reference proteome</keyword>
<evidence type="ECO:0000259" key="2">
    <source>
        <dbReference type="Pfam" id="PF01979"/>
    </source>
</evidence>
<dbReference type="InterPro" id="IPR006680">
    <property type="entry name" value="Amidohydro-rel"/>
</dbReference>
<comment type="caution">
    <text evidence="3">The sequence shown here is derived from an EMBL/GenBank/DDBJ whole genome shotgun (WGS) entry which is preliminary data.</text>
</comment>
<name>A0A928YVG6_9GAMM</name>
<dbReference type="RefSeq" id="WP_193911166.1">
    <property type="nucleotide sequence ID" value="NZ_PRDL01000001.1"/>
</dbReference>
<feature type="signal peptide" evidence="1">
    <location>
        <begin position="1"/>
        <end position="24"/>
    </location>
</feature>
<dbReference type="SUPFAM" id="SSF51338">
    <property type="entry name" value="Composite domain of metallo-dependent hydrolases"/>
    <property type="match status" value="1"/>
</dbReference>
<feature type="domain" description="Amidohydrolase-related" evidence="2">
    <location>
        <begin position="82"/>
        <end position="407"/>
    </location>
</feature>
<organism evidence="3 4">
    <name type="scientific">Cellvibrio polysaccharolyticus</name>
    <dbReference type="NCBI Taxonomy" id="2082724"/>
    <lineage>
        <taxon>Bacteria</taxon>
        <taxon>Pseudomonadati</taxon>
        <taxon>Pseudomonadota</taxon>
        <taxon>Gammaproteobacteria</taxon>
        <taxon>Cellvibrionales</taxon>
        <taxon>Cellvibrionaceae</taxon>
        <taxon>Cellvibrio</taxon>
    </lineage>
</organism>
<proteinExistence type="predicted"/>
<dbReference type="Gene3D" id="2.30.40.10">
    <property type="entry name" value="Urease, subunit C, domain 1"/>
    <property type="match status" value="1"/>
</dbReference>
<dbReference type="InterPro" id="IPR057744">
    <property type="entry name" value="OTAase-like"/>
</dbReference>
<dbReference type="SUPFAM" id="SSF51556">
    <property type="entry name" value="Metallo-dependent hydrolases"/>
    <property type="match status" value="1"/>
</dbReference>
<dbReference type="Pfam" id="PF01979">
    <property type="entry name" value="Amidohydro_1"/>
    <property type="match status" value="1"/>
</dbReference>
<feature type="chain" id="PRO_5037080811" evidence="1">
    <location>
        <begin position="25"/>
        <end position="446"/>
    </location>
</feature>
<dbReference type="EMBL" id="PRDL01000001">
    <property type="protein sequence ID" value="MBE8718530.1"/>
    <property type="molecule type" value="Genomic_DNA"/>
</dbReference>
<keyword evidence="1" id="KW-0732">Signal</keyword>
<reference evidence="3" key="1">
    <citation type="submission" date="2018-07" db="EMBL/GenBank/DDBJ databases">
        <title>Genome assembly of strain Ka43.</title>
        <authorList>
            <person name="Kukolya J."/>
            <person name="Nagy I."/>
            <person name="Horvath B."/>
            <person name="Toth A."/>
        </authorList>
    </citation>
    <scope>NUCLEOTIDE SEQUENCE</scope>
    <source>
        <strain evidence="3">KB43</strain>
    </source>
</reference>
<dbReference type="CDD" id="cd01299">
    <property type="entry name" value="Met_dep_hydrolase_A"/>
    <property type="match status" value="1"/>
</dbReference>
<dbReference type="PANTHER" id="PTHR43135">
    <property type="entry name" value="ALPHA-D-RIBOSE 1-METHYLPHOSPHONATE 5-TRIPHOSPHATE DIPHOSPHATASE"/>
    <property type="match status" value="1"/>
</dbReference>
<sequence length="446" mass="47413">MKTRITTHLLPLLLALCLPVFANAAAESKTVTVLKAAHLLDVKTGKLVANPQVLIENERITAIGNNINVPDNAEIVDLGDYILLPGFIDAHVHLAGGGGLNAGVARGALRGAYNAKLTLNTGFTTVRSMGGAAFSGIALRNAINDGDIPGPRLFDGGAMLSVTGGHCSGQPSSPDNITESRYSANSPDEFRHKTREIFKYGADFVKICITGGFVSGTDPTSVQFTEEEVRAVIETAHALGKKVAVHAYAPEGVKIALNAGADSIEHGSLLDDENIKLFKKSPHSVLVPTLAVFGTALERAERVGITPLTRERLTHVLSVYKDNIRKAVRAGIPIIYGTDGPAGNNTSEFPLLVEVGLSPLEVIRSATLHAAKFLDAEKDIGSIEVGKYADIVAVKADPTQNIDVLSYIPWVMKGGVIYKDKRGEEKPVARLPANIKDRLASANLVR</sequence>
<dbReference type="InterPro" id="IPR011059">
    <property type="entry name" value="Metal-dep_hydrolase_composite"/>
</dbReference>
<accession>A0A928YVG6</accession>
<dbReference type="AlphaFoldDB" id="A0A928YVG6"/>
<dbReference type="Proteomes" id="UP000652567">
    <property type="component" value="Unassembled WGS sequence"/>
</dbReference>
<protein>
    <submittedName>
        <fullName evidence="3">Amidohydrolase family protein</fullName>
    </submittedName>
</protein>
<dbReference type="GO" id="GO:0016810">
    <property type="term" value="F:hydrolase activity, acting on carbon-nitrogen (but not peptide) bonds"/>
    <property type="evidence" value="ECO:0007669"/>
    <property type="project" value="InterPro"/>
</dbReference>